<comment type="caution">
    <text evidence="2">The sequence shown here is derived from an EMBL/GenBank/DDBJ whole genome shotgun (WGS) entry which is preliminary data.</text>
</comment>
<sequence>MSRGPLYVFRQLRAEPVLPPAYVIRPVHTASRTKPPPLVTTHIPDEVTSCYLRGGRPTATRLLHTRHKDTVHRPREAHTQHSAVGYRSGPAPSASNKHRNSAEAPNFGRANPREGS</sequence>
<dbReference type="EMBL" id="CAKASE010000049">
    <property type="protein sequence ID" value="CAG9563006.1"/>
    <property type="molecule type" value="Genomic_DNA"/>
</dbReference>
<accession>A0A8J2QHS7</accession>
<reference evidence="2" key="1">
    <citation type="submission" date="2021-09" db="EMBL/GenBank/DDBJ databases">
        <authorList>
            <person name="Martin H S."/>
        </authorList>
    </citation>
    <scope>NUCLEOTIDE SEQUENCE</scope>
</reference>
<proteinExistence type="predicted"/>
<feature type="region of interest" description="Disordered" evidence="1">
    <location>
        <begin position="66"/>
        <end position="116"/>
    </location>
</feature>
<organism evidence="2 3">
    <name type="scientific">Danaus chrysippus</name>
    <name type="common">African queen</name>
    <dbReference type="NCBI Taxonomy" id="151541"/>
    <lineage>
        <taxon>Eukaryota</taxon>
        <taxon>Metazoa</taxon>
        <taxon>Ecdysozoa</taxon>
        <taxon>Arthropoda</taxon>
        <taxon>Hexapoda</taxon>
        <taxon>Insecta</taxon>
        <taxon>Pterygota</taxon>
        <taxon>Neoptera</taxon>
        <taxon>Endopterygota</taxon>
        <taxon>Lepidoptera</taxon>
        <taxon>Glossata</taxon>
        <taxon>Ditrysia</taxon>
        <taxon>Papilionoidea</taxon>
        <taxon>Nymphalidae</taxon>
        <taxon>Danainae</taxon>
        <taxon>Danaini</taxon>
        <taxon>Danaina</taxon>
        <taxon>Danaus</taxon>
        <taxon>Anosia</taxon>
    </lineage>
</organism>
<evidence type="ECO:0000313" key="3">
    <source>
        <dbReference type="Proteomes" id="UP000789524"/>
    </source>
</evidence>
<dbReference type="Proteomes" id="UP000789524">
    <property type="component" value="Unassembled WGS sequence"/>
</dbReference>
<dbReference type="AlphaFoldDB" id="A0A8J2QHS7"/>
<protein>
    <submittedName>
        <fullName evidence="2">(African queen) hypothetical protein</fullName>
    </submittedName>
</protein>
<name>A0A8J2QHS7_9NEOP</name>
<keyword evidence="3" id="KW-1185">Reference proteome</keyword>
<evidence type="ECO:0000256" key="1">
    <source>
        <dbReference type="SAM" id="MobiDB-lite"/>
    </source>
</evidence>
<evidence type="ECO:0000313" key="2">
    <source>
        <dbReference type="EMBL" id="CAG9563006.1"/>
    </source>
</evidence>
<gene>
    <name evidence="2" type="ORF">DCHRY22_LOCUS4259</name>
</gene>
<dbReference type="OrthoDB" id="6935418at2759"/>